<dbReference type="PROSITE" id="PS50930">
    <property type="entry name" value="HTH_LYTTR"/>
    <property type="match status" value="1"/>
</dbReference>
<dbReference type="InterPro" id="IPR051271">
    <property type="entry name" value="2C-system_Tx_regulators"/>
</dbReference>
<dbReference type="PANTHER" id="PTHR45526">
    <property type="entry name" value="TRANSCRIPTIONAL REGULATORY PROTEIN DPIA"/>
    <property type="match status" value="1"/>
</dbReference>
<dbReference type="Pfam" id="PF00072">
    <property type="entry name" value="Response_reg"/>
    <property type="match status" value="1"/>
</dbReference>
<feature type="domain" description="HTH LytTR-type" evidence="3">
    <location>
        <begin position="141"/>
        <end position="238"/>
    </location>
</feature>
<dbReference type="AlphaFoldDB" id="A0A1I0SB68"/>
<dbReference type="Gene3D" id="3.40.50.2300">
    <property type="match status" value="1"/>
</dbReference>
<sequence length="238" mass="26990">MCINKIKCLIIEDEPLTSAVLAAFIDQLDTLSLAGICVNAPDALRFLQQEQVDLIFLNIQMPKLSGIDFLKTLSGYPAIMLTTAYRDYAADGFGSKVLDYLLKPVAFERFLSAINKYHALKEPLLSLPSQLQPPDATDPFIYLRADKKMVKVLLKDIVCIESLRDYVKVKTTSQDIITYQRITYLEEKLPDDKFLRIHRSFIIAMDKIKSFTANSVEVGEEELPIGRQYKETVMQALS</sequence>
<keyword evidence="4" id="KW-0238">DNA-binding</keyword>
<dbReference type="Proteomes" id="UP000199310">
    <property type="component" value="Unassembled WGS sequence"/>
</dbReference>
<name>A0A1I0SB68_9BACT</name>
<accession>A0A1I0SB68</accession>
<feature type="domain" description="Response regulatory" evidence="2">
    <location>
        <begin position="7"/>
        <end position="118"/>
    </location>
</feature>
<dbReference type="PROSITE" id="PS50110">
    <property type="entry name" value="RESPONSE_REGULATORY"/>
    <property type="match status" value="1"/>
</dbReference>
<dbReference type="InterPro" id="IPR007492">
    <property type="entry name" value="LytTR_DNA-bd_dom"/>
</dbReference>
<evidence type="ECO:0000259" key="2">
    <source>
        <dbReference type="PROSITE" id="PS50110"/>
    </source>
</evidence>
<dbReference type="GO" id="GO:0003677">
    <property type="term" value="F:DNA binding"/>
    <property type="evidence" value="ECO:0007669"/>
    <property type="project" value="UniProtKB-KW"/>
</dbReference>
<dbReference type="GO" id="GO:0000156">
    <property type="term" value="F:phosphorelay response regulator activity"/>
    <property type="evidence" value="ECO:0007669"/>
    <property type="project" value="TreeGrafter"/>
</dbReference>
<keyword evidence="5" id="KW-1185">Reference proteome</keyword>
<dbReference type="PANTHER" id="PTHR45526:SF1">
    <property type="entry name" value="TRANSCRIPTIONAL REGULATORY PROTEIN DCUR-RELATED"/>
    <property type="match status" value="1"/>
</dbReference>
<gene>
    <name evidence="4" type="ORF">SAMN04488122_5736</name>
</gene>
<dbReference type="RefSeq" id="WP_089901266.1">
    <property type="nucleotide sequence ID" value="NZ_FOJG01000002.1"/>
</dbReference>
<dbReference type="OrthoDB" id="9787344at2"/>
<proteinExistence type="predicted"/>
<dbReference type="Pfam" id="PF04397">
    <property type="entry name" value="LytTR"/>
    <property type="match status" value="1"/>
</dbReference>
<dbReference type="InterPro" id="IPR011006">
    <property type="entry name" value="CheY-like_superfamily"/>
</dbReference>
<comment type="caution">
    <text evidence="1">Lacks conserved residue(s) required for the propagation of feature annotation.</text>
</comment>
<organism evidence="4 5">
    <name type="scientific">Chitinophaga arvensicola</name>
    <dbReference type="NCBI Taxonomy" id="29529"/>
    <lineage>
        <taxon>Bacteria</taxon>
        <taxon>Pseudomonadati</taxon>
        <taxon>Bacteroidota</taxon>
        <taxon>Chitinophagia</taxon>
        <taxon>Chitinophagales</taxon>
        <taxon>Chitinophagaceae</taxon>
        <taxon>Chitinophaga</taxon>
    </lineage>
</organism>
<dbReference type="InterPro" id="IPR001789">
    <property type="entry name" value="Sig_transdc_resp-reg_receiver"/>
</dbReference>
<dbReference type="STRING" id="29529.SAMN04488122_5736"/>
<evidence type="ECO:0000256" key="1">
    <source>
        <dbReference type="PROSITE-ProRule" id="PRU00169"/>
    </source>
</evidence>
<evidence type="ECO:0000313" key="5">
    <source>
        <dbReference type="Proteomes" id="UP000199310"/>
    </source>
</evidence>
<evidence type="ECO:0000313" key="4">
    <source>
        <dbReference type="EMBL" id="SEW53885.1"/>
    </source>
</evidence>
<dbReference type="SMART" id="SM00448">
    <property type="entry name" value="REC"/>
    <property type="match status" value="1"/>
</dbReference>
<dbReference type="Gene3D" id="2.40.50.1020">
    <property type="entry name" value="LytTr DNA-binding domain"/>
    <property type="match status" value="1"/>
</dbReference>
<dbReference type="SUPFAM" id="SSF52172">
    <property type="entry name" value="CheY-like"/>
    <property type="match status" value="1"/>
</dbReference>
<evidence type="ECO:0000259" key="3">
    <source>
        <dbReference type="PROSITE" id="PS50930"/>
    </source>
</evidence>
<reference evidence="5" key="1">
    <citation type="submission" date="2016-10" db="EMBL/GenBank/DDBJ databases">
        <authorList>
            <person name="Varghese N."/>
            <person name="Submissions S."/>
        </authorList>
    </citation>
    <scope>NUCLEOTIDE SEQUENCE [LARGE SCALE GENOMIC DNA]</scope>
    <source>
        <strain evidence="5">DSM 3695</strain>
    </source>
</reference>
<dbReference type="EMBL" id="FOJG01000002">
    <property type="protein sequence ID" value="SEW53885.1"/>
    <property type="molecule type" value="Genomic_DNA"/>
</dbReference>
<protein>
    <submittedName>
        <fullName evidence="4">DNA-binding response regulator, LytR/AlgR family</fullName>
    </submittedName>
</protein>
<dbReference type="SMART" id="SM00850">
    <property type="entry name" value="LytTR"/>
    <property type="match status" value="1"/>
</dbReference>